<dbReference type="GO" id="GO:0004042">
    <property type="term" value="F:L-glutamate N-acetyltransferase activity"/>
    <property type="evidence" value="ECO:0007669"/>
    <property type="project" value="InterPro"/>
</dbReference>
<comment type="subcellular location">
    <subcellularLocation>
        <location evidence="2 15">Mitochondrion</location>
    </subcellularLocation>
</comment>
<proteinExistence type="inferred from homology"/>
<dbReference type="InterPro" id="IPR036393">
    <property type="entry name" value="AceGlu_kinase-like_sf"/>
</dbReference>
<dbReference type="UniPathway" id="UPA00068">
    <property type="reaction ID" value="UER00106"/>
</dbReference>
<keyword evidence="19" id="KW-1185">Reference proteome</keyword>
<evidence type="ECO:0000256" key="12">
    <source>
        <dbReference type="ARBA" id="ARBA00030346"/>
    </source>
</evidence>
<evidence type="ECO:0000256" key="15">
    <source>
        <dbReference type="PIRNR" id="PIRNR007892"/>
    </source>
</evidence>
<dbReference type="Pfam" id="PF04768">
    <property type="entry name" value="NAT"/>
    <property type="match status" value="1"/>
</dbReference>
<dbReference type="EC" id="2.3.1.1" evidence="5 15"/>
<keyword evidence="10 15" id="KW-0496">Mitochondrion</keyword>
<dbReference type="Proteomes" id="UP000308768">
    <property type="component" value="Unassembled WGS sequence"/>
</dbReference>
<reference evidence="18 19" key="1">
    <citation type="submission" date="2017-03" db="EMBL/GenBank/DDBJ databases">
        <title>Genomes of endolithic fungi from Antarctica.</title>
        <authorList>
            <person name="Coleine C."/>
            <person name="Masonjones S."/>
            <person name="Stajich J.E."/>
        </authorList>
    </citation>
    <scope>NUCLEOTIDE SEQUENCE [LARGE SCALE GENOMIC DNA]</scope>
    <source>
        <strain evidence="18 19">CCFEE 5187</strain>
    </source>
</reference>
<evidence type="ECO:0000313" key="19">
    <source>
        <dbReference type="Proteomes" id="UP000308768"/>
    </source>
</evidence>
<organism evidence="18 19">
    <name type="scientific">Cryomyces minteri</name>
    <dbReference type="NCBI Taxonomy" id="331657"/>
    <lineage>
        <taxon>Eukaryota</taxon>
        <taxon>Fungi</taxon>
        <taxon>Dikarya</taxon>
        <taxon>Ascomycota</taxon>
        <taxon>Pezizomycotina</taxon>
        <taxon>Dothideomycetes</taxon>
        <taxon>Dothideomycetes incertae sedis</taxon>
        <taxon>Cryomyces</taxon>
    </lineage>
</organism>
<comment type="catalytic activity">
    <reaction evidence="14 15">
        <text>L-glutamate + acetyl-CoA = N-acetyl-L-glutamate + CoA + H(+)</text>
        <dbReference type="Rhea" id="RHEA:24292"/>
        <dbReference type="ChEBI" id="CHEBI:15378"/>
        <dbReference type="ChEBI" id="CHEBI:29985"/>
        <dbReference type="ChEBI" id="CHEBI:44337"/>
        <dbReference type="ChEBI" id="CHEBI:57287"/>
        <dbReference type="ChEBI" id="CHEBI:57288"/>
        <dbReference type="EC" id="2.3.1.1"/>
    </reaction>
</comment>
<feature type="domain" description="N-acetyltransferase" evidence="17">
    <location>
        <begin position="518"/>
        <end position="689"/>
    </location>
</feature>
<sequence length="699" mass="77379">MKASSMSPGRGIMKAFHKTFASDSITPFQTRLCLARFSTSSSWRARSEKASSKSRPGKSKEKLIERDFFLSVLSASATKRDAKTYLSRFKPPTTPQPTVLPDSEKAISKIVGKDNYDAWRLNKTGVNLGSLYTPAKAIEESPVFAQQPVPQHLVSESGDPLHVALIKIRAPQSLNDDTLSGIGITLSQLVRLGLNSVVVVDCEDEDMSNGPDRTVQSWRETAAIQAERVAAAIERHNNAGARYIDTAIGISPCLHEVQSTVHVRGGVKVQFPTLLLKPLSKGAIPVIPPIAYTTETQKIVRVKPDDVVLALTREFSGITARTVKGTEPGKMVQSIVDDVKSRMVQTSLDRVIVLDPLGGIPAADRPDGAHVFINLEQEYEDIKKQLRVEKLKESDRKIHWALDRHSKNLELLQRALALLPPTSSAFLTTPEEAAVSAKATASKRVDLPGVSTRRQRNPLIHNLLTDKPVVSSSLPTARLNAGTSTTPRTTPSTFVKRGMPVSIIPNPRRTPWVHPRPGQKQITLKDPNIDFPRLLHLIEDSFNRPLNVEHYLARIENRIAGIIVAGEYEGGAILTWELPPTIPVPSQGTQEARTRMVPYLDKFAVLKRSQGAGGVADIVFKAMVRTCFPDGVCWRSRKDNPVNKWYFERAVGTWKLPGTNWTMFWTTKDVVRDGQMFNDYFAVCRDVQPSWANNKAVVD</sequence>
<evidence type="ECO:0000256" key="7">
    <source>
        <dbReference type="ARBA" id="ARBA00022605"/>
    </source>
</evidence>
<dbReference type="PIRSF" id="PIRSF007892">
    <property type="entry name" value="NAGS_fungal"/>
    <property type="match status" value="1"/>
</dbReference>
<dbReference type="GO" id="GO:0006592">
    <property type="term" value="P:ornithine biosynthetic process"/>
    <property type="evidence" value="ECO:0007669"/>
    <property type="project" value="TreeGrafter"/>
</dbReference>
<dbReference type="AlphaFoldDB" id="A0A4U0XS52"/>
<keyword evidence="9" id="KW-0809">Transit peptide</keyword>
<evidence type="ECO:0000256" key="4">
    <source>
        <dbReference type="ARBA" id="ARBA00008694"/>
    </source>
</evidence>
<evidence type="ECO:0000256" key="10">
    <source>
        <dbReference type="ARBA" id="ARBA00023128"/>
    </source>
</evidence>
<evidence type="ECO:0000256" key="9">
    <source>
        <dbReference type="ARBA" id="ARBA00022946"/>
    </source>
</evidence>
<comment type="function">
    <text evidence="1 15">N-acetylglutamate synthase involved in arginine biosynthesis.</text>
</comment>
<evidence type="ECO:0000256" key="1">
    <source>
        <dbReference type="ARBA" id="ARBA00002294"/>
    </source>
</evidence>
<dbReference type="EMBL" id="NAJN01000056">
    <property type="protein sequence ID" value="TKA80512.1"/>
    <property type="molecule type" value="Genomic_DNA"/>
</dbReference>
<keyword evidence="7 15" id="KW-0028">Amino-acid biosynthesis</keyword>
<keyword evidence="8 15" id="KW-0808">Transferase</keyword>
<dbReference type="Gene3D" id="3.40.1160.10">
    <property type="entry name" value="Acetylglutamate kinase-like"/>
    <property type="match status" value="1"/>
</dbReference>
<name>A0A4U0XS52_9PEZI</name>
<evidence type="ECO:0000256" key="11">
    <source>
        <dbReference type="ARBA" id="ARBA00023315"/>
    </source>
</evidence>
<dbReference type="FunFam" id="3.40.630.30:FF:000049">
    <property type="entry name" value="Amino-acid acetyltransferase, mitochondrial"/>
    <property type="match status" value="1"/>
</dbReference>
<evidence type="ECO:0000313" key="18">
    <source>
        <dbReference type="EMBL" id="TKA80512.1"/>
    </source>
</evidence>
<comment type="caution">
    <text evidence="18">The sequence shown here is derived from an EMBL/GenBank/DDBJ whole genome shotgun (WGS) entry which is preliminary data.</text>
</comment>
<evidence type="ECO:0000259" key="17">
    <source>
        <dbReference type="PROSITE" id="PS51731"/>
    </source>
</evidence>
<gene>
    <name evidence="18" type="ORF">B0A49_00334</name>
</gene>
<feature type="region of interest" description="Disordered" evidence="16">
    <location>
        <begin position="40"/>
        <end position="59"/>
    </location>
</feature>
<dbReference type="InterPro" id="IPR011190">
    <property type="entry name" value="GlcNAc_Synth_fun"/>
</dbReference>
<dbReference type="Gene3D" id="3.40.630.30">
    <property type="match status" value="1"/>
</dbReference>
<comment type="similarity">
    <text evidence="4 15">Belongs to the acetyltransferase family.</text>
</comment>
<evidence type="ECO:0000256" key="5">
    <source>
        <dbReference type="ARBA" id="ARBA00012697"/>
    </source>
</evidence>
<evidence type="ECO:0000256" key="8">
    <source>
        <dbReference type="ARBA" id="ARBA00022679"/>
    </source>
</evidence>
<evidence type="ECO:0000256" key="13">
    <source>
        <dbReference type="ARBA" id="ARBA00033251"/>
    </source>
</evidence>
<evidence type="ECO:0000256" key="2">
    <source>
        <dbReference type="ARBA" id="ARBA00004173"/>
    </source>
</evidence>
<protein>
    <recommendedName>
        <fullName evidence="6 15">Amino-acid acetyltransferase, mitochondrial</fullName>
        <ecNumber evidence="5 15">2.3.1.1</ecNumber>
    </recommendedName>
    <alternativeName>
        <fullName evidence="12 15">Glutamate N-acetyltransferase</fullName>
    </alternativeName>
    <alternativeName>
        <fullName evidence="13 15">N-acetylglutamate synthase</fullName>
    </alternativeName>
</protein>
<dbReference type="OrthoDB" id="5585968at2759"/>
<dbReference type="PROSITE" id="PS51731">
    <property type="entry name" value="GNAT_NAGS"/>
    <property type="match status" value="1"/>
</dbReference>
<evidence type="ECO:0000256" key="6">
    <source>
        <dbReference type="ARBA" id="ARBA00018802"/>
    </source>
</evidence>
<dbReference type="GO" id="GO:0005759">
    <property type="term" value="C:mitochondrial matrix"/>
    <property type="evidence" value="ECO:0007669"/>
    <property type="project" value="TreeGrafter"/>
</dbReference>
<accession>A0A4U0XS52</accession>
<dbReference type="PANTHER" id="PTHR23342">
    <property type="entry name" value="N-ACETYLGLUTAMATE SYNTHASE"/>
    <property type="match status" value="1"/>
</dbReference>
<dbReference type="InterPro" id="IPR006855">
    <property type="entry name" value="Vertebrate-like_GNAT_dom"/>
</dbReference>
<evidence type="ECO:0000256" key="16">
    <source>
        <dbReference type="SAM" id="MobiDB-lite"/>
    </source>
</evidence>
<dbReference type="STRING" id="331657.A0A4U0XS52"/>
<dbReference type="GO" id="GO:0006526">
    <property type="term" value="P:L-arginine biosynthetic process"/>
    <property type="evidence" value="ECO:0007669"/>
    <property type="project" value="UniProtKB-UniPathway"/>
</dbReference>
<dbReference type="PANTHER" id="PTHR23342:SF4">
    <property type="entry name" value="AMINO-ACID ACETYLTRANSFERASE, MITOCHONDRIAL"/>
    <property type="match status" value="1"/>
</dbReference>
<keyword evidence="11 15" id="KW-0012">Acyltransferase</keyword>
<evidence type="ECO:0000256" key="3">
    <source>
        <dbReference type="ARBA" id="ARBA00004925"/>
    </source>
</evidence>
<comment type="pathway">
    <text evidence="3 15">Amino-acid biosynthesis; L-arginine biosynthesis; N(2)-acetyl-L-ornithine from L-glutamate: step 1/4.</text>
</comment>
<evidence type="ECO:0000256" key="14">
    <source>
        <dbReference type="ARBA" id="ARBA00048372"/>
    </source>
</evidence>